<keyword evidence="4" id="KW-1185">Reference proteome</keyword>
<feature type="transmembrane region" description="Helical" evidence="1">
    <location>
        <begin position="224"/>
        <end position="243"/>
    </location>
</feature>
<feature type="transmembrane region" description="Helical" evidence="1">
    <location>
        <begin position="136"/>
        <end position="155"/>
    </location>
</feature>
<dbReference type="Pfam" id="PF00892">
    <property type="entry name" value="EamA"/>
    <property type="match status" value="2"/>
</dbReference>
<reference evidence="3 4" key="1">
    <citation type="submission" date="2021-03" db="EMBL/GenBank/DDBJ databases">
        <title>Genomic Encyclopedia of Type Strains, Phase III (KMG-III): the genomes of soil and plant-associated and newly described type strains.</title>
        <authorList>
            <person name="Whitman W."/>
        </authorList>
    </citation>
    <scope>NUCLEOTIDE SEQUENCE [LARGE SCALE GENOMIC DNA]</scope>
    <source>
        <strain evidence="3 4">IMMIB AFH-6</strain>
    </source>
</reference>
<keyword evidence="1" id="KW-0472">Membrane</keyword>
<evidence type="ECO:0000313" key="4">
    <source>
        <dbReference type="Proteomes" id="UP000781958"/>
    </source>
</evidence>
<dbReference type="PANTHER" id="PTHR22911:SF103">
    <property type="entry name" value="BLR2811 PROTEIN"/>
    <property type="match status" value="1"/>
</dbReference>
<dbReference type="EMBL" id="JAGINP010000018">
    <property type="protein sequence ID" value="MBP2294948.1"/>
    <property type="molecule type" value="Genomic_DNA"/>
</dbReference>
<proteinExistence type="predicted"/>
<evidence type="ECO:0000256" key="1">
    <source>
        <dbReference type="SAM" id="Phobius"/>
    </source>
</evidence>
<feature type="domain" description="EamA" evidence="2">
    <location>
        <begin position="136"/>
        <end position="261"/>
    </location>
</feature>
<keyword evidence="1" id="KW-1133">Transmembrane helix</keyword>
<dbReference type="InterPro" id="IPR037185">
    <property type="entry name" value="EmrE-like"/>
</dbReference>
<dbReference type="Gene3D" id="1.10.3730.20">
    <property type="match status" value="1"/>
</dbReference>
<feature type="transmembrane region" description="Helical" evidence="1">
    <location>
        <begin position="167"/>
        <end position="187"/>
    </location>
</feature>
<dbReference type="PANTHER" id="PTHR22911">
    <property type="entry name" value="ACYL-MALONYL CONDENSING ENZYME-RELATED"/>
    <property type="match status" value="1"/>
</dbReference>
<evidence type="ECO:0000313" key="3">
    <source>
        <dbReference type="EMBL" id="MBP2294948.1"/>
    </source>
</evidence>
<dbReference type="InterPro" id="IPR000620">
    <property type="entry name" value="EamA_dom"/>
</dbReference>
<accession>A0ABS4SQU7</accession>
<organism evidence="3 4">
    <name type="scientific">Azospirillum rugosum</name>
    <dbReference type="NCBI Taxonomy" id="416170"/>
    <lineage>
        <taxon>Bacteria</taxon>
        <taxon>Pseudomonadati</taxon>
        <taxon>Pseudomonadota</taxon>
        <taxon>Alphaproteobacteria</taxon>
        <taxon>Rhodospirillales</taxon>
        <taxon>Azospirillaceae</taxon>
        <taxon>Azospirillum</taxon>
    </lineage>
</organism>
<comment type="caution">
    <text evidence="3">The sequence shown here is derived from an EMBL/GenBank/DDBJ whole genome shotgun (WGS) entry which is preliminary data.</text>
</comment>
<sequence length="288" mass="30899">MVLTTLLFVTQDATMRVLVQTYPIVEVAWARFAVHFLIAFVLLSIRSPQSMRSQRPGVQILRSALLGVLTLLAALSYRLLPFVDVAAIANAAPVFVTVLSVPILKERVGWRRWLGVLAGFVGAMLIIGPASLTFQWFILLPLAAALCNALYQIVTRVLRGSDPTMTTFFYTSLAGTLMCSAALPWNWVTPDLMAVALMVLLGTIGACSHFCLIRAYTAADAATVAPFGYTSLVWAVLYGLLVFGEVPSATTLAGGLVIVGSGLYIFHREQRKGRAAVASAEAASSTAT</sequence>
<evidence type="ECO:0000259" key="2">
    <source>
        <dbReference type="Pfam" id="PF00892"/>
    </source>
</evidence>
<feature type="transmembrane region" description="Helical" evidence="1">
    <location>
        <begin position="249"/>
        <end position="266"/>
    </location>
</feature>
<gene>
    <name evidence="3" type="ORF">J2851_004744</name>
</gene>
<dbReference type="SUPFAM" id="SSF103481">
    <property type="entry name" value="Multidrug resistance efflux transporter EmrE"/>
    <property type="match status" value="2"/>
</dbReference>
<keyword evidence="1" id="KW-0812">Transmembrane</keyword>
<feature type="transmembrane region" description="Helical" evidence="1">
    <location>
        <begin position="29"/>
        <end position="48"/>
    </location>
</feature>
<feature type="transmembrane region" description="Helical" evidence="1">
    <location>
        <begin position="60"/>
        <end position="79"/>
    </location>
</feature>
<name>A0ABS4SQU7_9PROT</name>
<feature type="transmembrane region" description="Helical" evidence="1">
    <location>
        <begin position="85"/>
        <end position="104"/>
    </location>
</feature>
<dbReference type="Proteomes" id="UP000781958">
    <property type="component" value="Unassembled WGS sequence"/>
</dbReference>
<feature type="domain" description="EamA" evidence="2">
    <location>
        <begin position="2"/>
        <end position="127"/>
    </location>
</feature>
<protein>
    <submittedName>
        <fullName evidence="3">Drug/metabolite transporter (DMT)-like permease</fullName>
    </submittedName>
</protein>
<feature type="transmembrane region" description="Helical" evidence="1">
    <location>
        <begin position="193"/>
        <end position="212"/>
    </location>
</feature>
<feature type="transmembrane region" description="Helical" evidence="1">
    <location>
        <begin position="113"/>
        <end position="130"/>
    </location>
</feature>